<evidence type="ECO:0000313" key="2">
    <source>
        <dbReference type="EMBL" id="SEB47284.1"/>
    </source>
</evidence>
<dbReference type="InterPro" id="IPR020941">
    <property type="entry name" value="SUFU-like_domain"/>
</dbReference>
<dbReference type="Pfam" id="PF05076">
    <property type="entry name" value="SUFU"/>
    <property type="match status" value="1"/>
</dbReference>
<name>A0A1H4JLS9_9PSEU</name>
<dbReference type="AlphaFoldDB" id="A0A1H4JLS9"/>
<evidence type="ECO:0000313" key="3">
    <source>
        <dbReference type="Proteomes" id="UP000199622"/>
    </source>
</evidence>
<dbReference type="Proteomes" id="UP000199622">
    <property type="component" value="Unassembled WGS sequence"/>
</dbReference>
<proteinExistence type="predicted"/>
<organism evidence="2 3">
    <name type="scientific">Amycolatopsis tolypomycina</name>
    <dbReference type="NCBI Taxonomy" id="208445"/>
    <lineage>
        <taxon>Bacteria</taxon>
        <taxon>Bacillati</taxon>
        <taxon>Actinomycetota</taxon>
        <taxon>Actinomycetes</taxon>
        <taxon>Pseudonocardiales</taxon>
        <taxon>Pseudonocardiaceae</taxon>
        <taxon>Amycolatopsis</taxon>
    </lineage>
</organism>
<reference evidence="3" key="1">
    <citation type="submission" date="2016-10" db="EMBL/GenBank/DDBJ databases">
        <authorList>
            <person name="Varghese N."/>
            <person name="Submissions S."/>
        </authorList>
    </citation>
    <scope>NUCLEOTIDE SEQUENCE [LARGE SCALE GENOMIC DNA]</scope>
    <source>
        <strain evidence="3">DSM 44544</strain>
    </source>
</reference>
<gene>
    <name evidence="2" type="ORF">SAMN04489727_2025</name>
</gene>
<evidence type="ECO:0000259" key="1">
    <source>
        <dbReference type="Pfam" id="PF05076"/>
    </source>
</evidence>
<accession>A0A1H4JLS9</accession>
<feature type="domain" description="Suppressor of fused-like" evidence="1">
    <location>
        <begin position="33"/>
        <end position="172"/>
    </location>
</feature>
<dbReference type="RefSeq" id="WP_091305621.1">
    <property type="nucleotide sequence ID" value="NZ_FNSO01000003.1"/>
</dbReference>
<protein>
    <submittedName>
        <fullName evidence="2">Suppressor of fused protein (SUFU)</fullName>
    </submittedName>
</protein>
<dbReference type="OrthoDB" id="3684558at2"/>
<sequence length="172" mass="18742">MTHPQLGDHLTRFLGAATQVRQLDRGVQLWRHERPEYVSFATRGLSDLDVAALKPQELVCSVLSGQDGAAAHLVTAMFEQILETDRGPLVPQLIPSQAPILDRTNIHGLLAASHPYLDDAFNTVTDNGDIRIQIVTLIPLTAAEVQQAQTGGLDALIDTLEVKDPPLLDVTR</sequence>
<dbReference type="EMBL" id="FNSO01000003">
    <property type="protein sequence ID" value="SEB47284.1"/>
    <property type="molecule type" value="Genomic_DNA"/>
</dbReference>
<keyword evidence="3" id="KW-1185">Reference proteome</keyword>
<dbReference type="STRING" id="208445.SAMN04489727_2025"/>